<dbReference type="AlphaFoldDB" id="A0AAX3T909"/>
<name>A0AAX3T909_9ACTN</name>
<evidence type="ECO:0000256" key="1">
    <source>
        <dbReference type="SAM" id="Phobius"/>
    </source>
</evidence>
<feature type="transmembrane region" description="Helical" evidence="1">
    <location>
        <begin position="12"/>
        <end position="34"/>
    </location>
</feature>
<keyword evidence="1" id="KW-1133">Transmembrane helix</keyword>
<protein>
    <recommendedName>
        <fullName evidence="4">Trp biosynthesis-associated membrane protein</fullName>
    </recommendedName>
</protein>
<keyword evidence="1" id="KW-0472">Membrane</keyword>
<evidence type="ECO:0008006" key="4">
    <source>
        <dbReference type="Google" id="ProtNLM"/>
    </source>
</evidence>
<sequence>MTKHAGTGERLRGLAWPTMLGGGLLLVLLAQVQWGSTDEGVEPSITGLGRVTILGASDDDVAFFFEDNTGRPGLSVVVLGAVIAVVAALGWWRPRLRPSAIGLIGLASVIVLVVGIRTLSDPAAHLFSDRVSEALDADLPDMQAGYGLIGTVVVAILLLVVVGFWVLSTVWPRAAAGAGAADRVEINRTDESS</sequence>
<gene>
    <name evidence="2" type="ORF">P9A14_03955</name>
</gene>
<dbReference type="Proteomes" id="UP001213504">
    <property type="component" value="Chromosome"/>
</dbReference>
<dbReference type="RefSeq" id="WP_165630566.1">
    <property type="nucleotide sequence ID" value="NZ_CP121270.1"/>
</dbReference>
<dbReference type="EMBL" id="CP121270">
    <property type="protein sequence ID" value="WFP25689.1"/>
    <property type="molecule type" value="Genomic_DNA"/>
</dbReference>
<organism evidence="2 3">
    <name type="scientific">Gordonia hongkongensis</name>
    <dbReference type="NCBI Taxonomy" id="1701090"/>
    <lineage>
        <taxon>Bacteria</taxon>
        <taxon>Bacillati</taxon>
        <taxon>Actinomycetota</taxon>
        <taxon>Actinomycetes</taxon>
        <taxon>Mycobacteriales</taxon>
        <taxon>Gordoniaceae</taxon>
        <taxon>Gordonia</taxon>
    </lineage>
</organism>
<accession>A0AAX3T909</accession>
<keyword evidence="1" id="KW-0812">Transmembrane</keyword>
<feature type="transmembrane region" description="Helical" evidence="1">
    <location>
        <begin position="144"/>
        <end position="167"/>
    </location>
</feature>
<feature type="transmembrane region" description="Helical" evidence="1">
    <location>
        <begin position="73"/>
        <end position="92"/>
    </location>
</feature>
<proteinExistence type="predicted"/>
<evidence type="ECO:0000313" key="2">
    <source>
        <dbReference type="EMBL" id="WFP25689.1"/>
    </source>
</evidence>
<reference evidence="2" key="1">
    <citation type="submission" date="2023-04" db="EMBL/GenBank/DDBJ databases">
        <title>Complete genome sequence of a phthalic acid esters degrading bacterial strain.</title>
        <authorList>
            <person name="Weng L."/>
            <person name="Jia Y."/>
            <person name="Ren L."/>
        </authorList>
    </citation>
    <scope>NUCLEOTIDE SEQUENCE</scope>
    <source>
        <strain evidence="2">RL-LY01</strain>
    </source>
</reference>
<evidence type="ECO:0000313" key="3">
    <source>
        <dbReference type="Proteomes" id="UP001213504"/>
    </source>
</evidence>
<feature type="transmembrane region" description="Helical" evidence="1">
    <location>
        <begin position="99"/>
        <end position="119"/>
    </location>
</feature>